<keyword evidence="2" id="KW-1185">Reference proteome</keyword>
<evidence type="ECO:0000313" key="2">
    <source>
        <dbReference type="Proteomes" id="UP000805193"/>
    </source>
</evidence>
<organism evidence="1 2">
    <name type="scientific">Ixodes persulcatus</name>
    <name type="common">Taiga tick</name>
    <dbReference type="NCBI Taxonomy" id="34615"/>
    <lineage>
        <taxon>Eukaryota</taxon>
        <taxon>Metazoa</taxon>
        <taxon>Ecdysozoa</taxon>
        <taxon>Arthropoda</taxon>
        <taxon>Chelicerata</taxon>
        <taxon>Arachnida</taxon>
        <taxon>Acari</taxon>
        <taxon>Parasitiformes</taxon>
        <taxon>Ixodida</taxon>
        <taxon>Ixodoidea</taxon>
        <taxon>Ixodidae</taxon>
        <taxon>Ixodinae</taxon>
        <taxon>Ixodes</taxon>
    </lineage>
</organism>
<name>A0AC60PAD0_IXOPE</name>
<accession>A0AC60PAD0</accession>
<reference evidence="1 2" key="1">
    <citation type="journal article" date="2020" name="Cell">
        <title>Large-Scale Comparative Analyses of Tick Genomes Elucidate Their Genetic Diversity and Vector Capacities.</title>
        <authorList>
            <consortium name="Tick Genome and Microbiome Consortium (TIGMIC)"/>
            <person name="Jia N."/>
            <person name="Wang J."/>
            <person name="Shi W."/>
            <person name="Du L."/>
            <person name="Sun Y."/>
            <person name="Zhan W."/>
            <person name="Jiang J.F."/>
            <person name="Wang Q."/>
            <person name="Zhang B."/>
            <person name="Ji P."/>
            <person name="Bell-Sakyi L."/>
            <person name="Cui X.M."/>
            <person name="Yuan T.T."/>
            <person name="Jiang B.G."/>
            <person name="Yang W.F."/>
            <person name="Lam T.T."/>
            <person name="Chang Q.C."/>
            <person name="Ding S.J."/>
            <person name="Wang X.J."/>
            <person name="Zhu J.G."/>
            <person name="Ruan X.D."/>
            <person name="Zhao L."/>
            <person name="Wei J.T."/>
            <person name="Ye R.Z."/>
            <person name="Que T.C."/>
            <person name="Du C.H."/>
            <person name="Zhou Y.H."/>
            <person name="Cheng J.X."/>
            <person name="Dai P.F."/>
            <person name="Guo W.B."/>
            <person name="Han X.H."/>
            <person name="Huang E.J."/>
            <person name="Li L.F."/>
            <person name="Wei W."/>
            <person name="Gao Y.C."/>
            <person name="Liu J.Z."/>
            <person name="Shao H.Z."/>
            <person name="Wang X."/>
            <person name="Wang C.C."/>
            <person name="Yang T.C."/>
            <person name="Huo Q.B."/>
            <person name="Li W."/>
            <person name="Chen H.Y."/>
            <person name="Chen S.E."/>
            <person name="Zhou L.G."/>
            <person name="Ni X.B."/>
            <person name="Tian J.H."/>
            <person name="Sheng Y."/>
            <person name="Liu T."/>
            <person name="Pan Y.S."/>
            <person name="Xia L.Y."/>
            <person name="Li J."/>
            <person name="Zhao F."/>
            <person name="Cao W.C."/>
        </authorList>
    </citation>
    <scope>NUCLEOTIDE SEQUENCE [LARGE SCALE GENOMIC DNA]</scope>
    <source>
        <strain evidence="1">Iper-2018</strain>
    </source>
</reference>
<protein>
    <submittedName>
        <fullName evidence="1">Uncharacterized protein</fullName>
    </submittedName>
</protein>
<sequence length="242" mass="25488">PSLRPSRAVGPVRFRALNRSVPPSLPAAPASSPFPGDVNTERGGDHATTQTSPRRMKWTVAWIALVESGTLPPCSCDRRGVVASQRRYRRRSVSAAGVLLAAAASCPFGLHEDRPGSRERRRVRWAQEVCRASPGVSAECRGPAWPMAPMPPLGGLVGDDTTTATSSLVLRGVLAASACGRFFTWNPNAEKDTGCFGDTLEGDTEEASLGRVKGCGHASANVEERRSQAAAGPDAVVFPASA</sequence>
<comment type="caution">
    <text evidence="1">The sequence shown here is derived from an EMBL/GenBank/DDBJ whole genome shotgun (WGS) entry which is preliminary data.</text>
</comment>
<feature type="non-terminal residue" evidence="1">
    <location>
        <position position="1"/>
    </location>
</feature>
<dbReference type="EMBL" id="JABSTQ010010991">
    <property type="protein sequence ID" value="KAG0416078.1"/>
    <property type="molecule type" value="Genomic_DNA"/>
</dbReference>
<gene>
    <name evidence="1" type="ORF">HPB47_006754</name>
</gene>
<feature type="non-terminal residue" evidence="1">
    <location>
        <position position="242"/>
    </location>
</feature>
<dbReference type="Proteomes" id="UP000805193">
    <property type="component" value="Unassembled WGS sequence"/>
</dbReference>
<proteinExistence type="predicted"/>
<evidence type="ECO:0000313" key="1">
    <source>
        <dbReference type="EMBL" id="KAG0416078.1"/>
    </source>
</evidence>